<gene>
    <name evidence="1" type="ordered locus">Desal_2070</name>
</gene>
<evidence type="ECO:0008006" key="3">
    <source>
        <dbReference type="Google" id="ProtNLM"/>
    </source>
</evidence>
<dbReference type="STRING" id="526222.Desal_2070"/>
<evidence type="ECO:0000313" key="2">
    <source>
        <dbReference type="Proteomes" id="UP000002601"/>
    </source>
</evidence>
<dbReference type="Proteomes" id="UP000002601">
    <property type="component" value="Chromosome"/>
</dbReference>
<accession>C6BVF5</accession>
<protein>
    <recommendedName>
        <fullName evidence="3">Lipoprotein</fullName>
    </recommendedName>
</protein>
<dbReference type="NCBIfam" id="NF040519">
    <property type="entry name" value="Sbal_3080_fam"/>
    <property type="match status" value="1"/>
</dbReference>
<organism evidence="1 2">
    <name type="scientific">Maridesulfovibrio salexigens (strain ATCC 14822 / DSM 2638 / NCIMB 8403 / VKM B-1763)</name>
    <name type="common">Desulfovibrio salexigens</name>
    <dbReference type="NCBI Taxonomy" id="526222"/>
    <lineage>
        <taxon>Bacteria</taxon>
        <taxon>Pseudomonadati</taxon>
        <taxon>Thermodesulfobacteriota</taxon>
        <taxon>Desulfovibrionia</taxon>
        <taxon>Desulfovibrionales</taxon>
        <taxon>Desulfovibrionaceae</taxon>
        <taxon>Maridesulfovibrio</taxon>
    </lineage>
</organism>
<proteinExistence type="predicted"/>
<dbReference type="AlphaFoldDB" id="C6BVF5"/>
<reference evidence="1 2" key="1">
    <citation type="submission" date="2009-06" db="EMBL/GenBank/DDBJ databases">
        <title>Complete sequence of Desulfovibrio salexigens DSM 2638.</title>
        <authorList>
            <consortium name="US DOE Joint Genome Institute"/>
            <person name="Lucas S."/>
            <person name="Copeland A."/>
            <person name="Lapidus A."/>
            <person name="Glavina del Rio T."/>
            <person name="Tice H."/>
            <person name="Bruce D."/>
            <person name="Goodwin L."/>
            <person name="Pitluck S."/>
            <person name="Munk A.C."/>
            <person name="Brettin T."/>
            <person name="Detter J.C."/>
            <person name="Han C."/>
            <person name="Tapia R."/>
            <person name="Larimer F."/>
            <person name="Land M."/>
            <person name="Hauser L."/>
            <person name="Kyrpides N."/>
            <person name="Anderson I."/>
            <person name="Wall J.D."/>
            <person name="Arkin A.P."/>
            <person name="Dehal P."/>
            <person name="Chivian D."/>
            <person name="Giles B."/>
            <person name="Hazen T.C."/>
        </authorList>
    </citation>
    <scope>NUCLEOTIDE SEQUENCE [LARGE SCALE GENOMIC DNA]</scope>
    <source>
        <strain evidence="2">ATCC 14822 / DSM 2638 / NCIMB 8403 / VKM B-1763</strain>
    </source>
</reference>
<evidence type="ECO:0000313" key="1">
    <source>
        <dbReference type="EMBL" id="ACS80130.1"/>
    </source>
</evidence>
<dbReference type="EMBL" id="CP001649">
    <property type="protein sequence ID" value="ACS80130.1"/>
    <property type="molecule type" value="Genomic_DNA"/>
</dbReference>
<keyword evidence="2" id="KW-1185">Reference proteome</keyword>
<dbReference type="HOGENOM" id="CLU_116660_1_0_7"/>
<dbReference type="KEGG" id="dsa:Desal_2070"/>
<dbReference type="eggNOG" id="ENOG5033849">
    <property type="taxonomic scope" value="Bacteria"/>
</dbReference>
<name>C6BVF5_MARSD</name>
<dbReference type="PROSITE" id="PS51257">
    <property type="entry name" value="PROKAR_LIPOPROTEIN"/>
    <property type="match status" value="1"/>
</dbReference>
<sequence>MQYLKLYFVVVIMGFMTGCSSIEVINEPVPEILQAEKVCIVVHDDTRELFKTTLKEWMREQGITPDIYPQDTSVDICEWTLAYEGRWAWMVGLYLADAKITAYRDGSEAGRVWLDIGKWDGYKWEDGKVRIYKLMNMLSGKVDHYELPTIQKDIDN</sequence>